<feature type="binding site" evidence="1">
    <location>
        <position position="144"/>
    </location>
    <ligand>
        <name>Ni(2+)</name>
        <dbReference type="ChEBI" id="CHEBI:49786"/>
    </ligand>
</feature>
<keyword evidence="1" id="KW-0533">Nickel</keyword>
<dbReference type="PANTHER" id="PTHR40068:SF1">
    <property type="entry name" value="TRANSCRIPTION REPRESSOR NIAR-RELATED"/>
    <property type="match status" value="1"/>
</dbReference>
<accession>A0A173WBB0</accession>
<feature type="domain" description="Helix-turn-helix type 11" evidence="3">
    <location>
        <begin position="6"/>
        <end position="59"/>
    </location>
</feature>
<dbReference type="InterPro" id="IPR036390">
    <property type="entry name" value="WH_DNA-bd_sf"/>
</dbReference>
<dbReference type="STRING" id="187979.ERS852385_00116"/>
<dbReference type="Pfam" id="PF08279">
    <property type="entry name" value="HTH_11"/>
    <property type="match status" value="1"/>
</dbReference>
<evidence type="ECO:0000256" key="1">
    <source>
        <dbReference type="PIRSR" id="PIRSR037847-1"/>
    </source>
</evidence>
<gene>
    <name evidence="4" type="primary">niaR</name>
    <name evidence="4" type="ORF">ERS852385_00116</name>
</gene>
<dbReference type="EMBL" id="CYYU01000001">
    <property type="protein sequence ID" value="CUN35735.1"/>
    <property type="molecule type" value="Genomic_DNA"/>
</dbReference>
<evidence type="ECO:0000313" key="4">
    <source>
        <dbReference type="EMBL" id="CUN35735.1"/>
    </source>
</evidence>
<dbReference type="InterPro" id="IPR026043">
    <property type="entry name" value="NadR"/>
</dbReference>
<dbReference type="SUPFAM" id="SSF46785">
    <property type="entry name" value="Winged helix' DNA-binding domain"/>
    <property type="match status" value="1"/>
</dbReference>
<feature type="binding site" evidence="1">
    <location>
        <position position="77"/>
    </location>
    <ligand>
        <name>Ni(2+)</name>
        <dbReference type="ChEBI" id="CHEBI:49786"/>
    </ligand>
</feature>
<evidence type="ECO:0000259" key="3">
    <source>
        <dbReference type="Pfam" id="PF08279"/>
    </source>
</evidence>
<dbReference type="AlphaFoldDB" id="A0A173WBB0"/>
<dbReference type="Proteomes" id="UP000095546">
    <property type="component" value="Unassembled WGS sequence"/>
</dbReference>
<dbReference type="OrthoDB" id="9792661at2"/>
<feature type="domain" description="3H" evidence="2">
    <location>
        <begin position="73"/>
        <end position="169"/>
    </location>
</feature>
<dbReference type="eggNOG" id="COG1827">
    <property type="taxonomic scope" value="Bacteria"/>
</dbReference>
<dbReference type="InterPro" id="IPR036388">
    <property type="entry name" value="WH-like_DNA-bd_sf"/>
</dbReference>
<evidence type="ECO:0000259" key="2">
    <source>
        <dbReference type="Pfam" id="PF02829"/>
    </source>
</evidence>
<dbReference type="InterPro" id="IPR035922">
    <property type="entry name" value="3H_dom_sf"/>
</dbReference>
<dbReference type="InterPro" id="IPR004173">
    <property type="entry name" value="3H_domain"/>
</dbReference>
<dbReference type="GeneID" id="83709776"/>
<dbReference type="GO" id="GO:0046872">
    <property type="term" value="F:metal ion binding"/>
    <property type="evidence" value="ECO:0007669"/>
    <property type="project" value="UniProtKB-KW"/>
</dbReference>
<dbReference type="SUPFAM" id="SSF75500">
    <property type="entry name" value="Putative transcriptional regulator TM1602, C-terminal domain"/>
    <property type="match status" value="1"/>
</dbReference>
<dbReference type="Gene3D" id="3.30.1340.20">
    <property type="entry name" value="3H domain"/>
    <property type="match status" value="1"/>
</dbReference>
<dbReference type="Gene3D" id="1.10.10.10">
    <property type="entry name" value="Winged helix-like DNA-binding domain superfamily/Winged helix DNA-binding domain"/>
    <property type="match status" value="1"/>
</dbReference>
<dbReference type="RefSeq" id="WP_036373900.1">
    <property type="nucleotide sequence ID" value="NZ_CABIWZ010000001.1"/>
</dbReference>
<name>A0A173WBB0_9FIRM</name>
<keyword evidence="1" id="KW-0479">Metal-binding</keyword>
<protein>
    <submittedName>
        <fullName evidence="4">Probable transcription repressor NiaR</fullName>
    </submittedName>
</protein>
<keyword evidence="5" id="KW-1185">Reference proteome</keyword>
<evidence type="ECO:0000313" key="5">
    <source>
        <dbReference type="Proteomes" id="UP000095546"/>
    </source>
</evidence>
<dbReference type="InterPro" id="IPR013196">
    <property type="entry name" value="HTH_11"/>
</dbReference>
<dbReference type="PIRSF" id="PIRSF037847">
    <property type="entry name" value="NiaR"/>
    <property type="match status" value="1"/>
</dbReference>
<dbReference type="Pfam" id="PF02829">
    <property type="entry name" value="3H"/>
    <property type="match status" value="1"/>
</dbReference>
<feature type="binding site" evidence="1">
    <location>
        <position position="146"/>
    </location>
    <ligand>
        <name>Ni(2+)</name>
        <dbReference type="ChEBI" id="CHEBI:49786"/>
    </ligand>
</feature>
<organism evidence="4 5">
    <name type="scientific">Mitsuokella jalaludinii</name>
    <dbReference type="NCBI Taxonomy" id="187979"/>
    <lineage>
        <taxon>Bacteria</taxon>
        <taxon>Bacillati</taxon>
        <taxon>Bacillota</taxon>
        <taxon>Negativicutes</taxon>
        <taxon>Selenomonadales</taxon>
        <taxon>Selenomonadaceae</taxon>
        <taxon>Mitsuokella</taxon>
    </lineage>
</organism>
<feature type="binding site" evidence="1">
    <location>
        <position position="85"/>
    </location>
    <ligand>
        <name>Ni(2+)</name>
        <dbReference type="ChEBI" id="CHEBI:49786"/>
    </ligand>
</feature>
<dbReference type="PANTHER" id="PTHR40068">
    <property type="entry name" value="TRANSCRIPTION REPRESSOR NIAR-RELATED"/>
    <property type="match status" value="1"/>
</dbReference>
<reference evidence="4 5" key="1">
    <citation type="submission" date="2015-09" db="EMBL/GenBank/DDBJ databases">
        <authorList>
            <consortium name="Pathogen Informatics"/>
        </authorList>
    </citation>
    <scope>NUCLEOTIDE SEQUENCE [LARGE SCALE GENOMIC DNA]</scope>
    <source>
        <strain evidence="4 5">2789STDY5608828</strain>
    </source>
</reference>
<proteinExistence type="predicted"/>
<sequence>MNTEKRREALMKRLREASQPLTGTKLARTLGVSRQIIVGDISILRAEGAQIFATPRGYIMPEDAKDHDIKATIVCRHNAADMEKELQAVVDNGGAVLDVIVEHPVYGAIRGDLFVESRRDVRRFLTKMQKCQANPLLVVTGGIHMHTIRVPDEDALKAIEHDLRDLGILVDESDHEGEN</sequence>